<feature type="chain" id="PRO_5046883699" description="Secreted protein" evidence="2">
    <location>
        <begin position="23"/>
        <end position="67"/>
    </location>
</feature>
<dbReference type="EMBL" id="CAJNBK010000022">
    <property type="protein sequence ID" value="CAE6807406.1"/>
    <property type="molecule type" value="Genomic_DNA"/>
</dbReference>
<sequence>MKVTTFFVAVLLSISFSTPVFANEHMHVNHDHEHTRYQPVRTDRSGSDQNTSAQGSQNNTQTVPGSK</sequence>
<dbReference type="RefSeq" id="WP_211614904.1">
    <property type="nucleotide sequence ID" value="NZ_CAJNBK010000022.1"/>
</dbReference>
<evidence type="ECO:0008006" key="5">
    <source>
        <dbReference type="Google" id="ProtNLM"/>
    </source>
</evidence>
<gene>
    <name evidence="3" type="ORF">R69888_05494</name>
</gene>
<accession>A0ABM8SG25</accession>
<evidence type="ECO:0000256" key="2">
    <source>
        <dbReference type="SAM" id="SignalP"/>
    </source>
</evidence>
<comment type="caution">
    <text evidence="3">The sequence shown here is derived from an EMBL/GenBank/DDBJ whole genome shotgun (WGS) entry which is preliminary data.</text>
</comment>
<protein>
    <recommendedName>
        <fullName evidence="5">Secreted protein</fullName>
    </recommendedName>
</protein>
<evidence type="ECO:0000313" key="4">
    <source>
        <dbReference type="Proteomes" id="UP000672526"/>
    </source>
</evidence>
<feature type="region of interest" description="Disordered" evidence="1">
    <location>
        <begin position="27"/>
        <end position="67"/>
    </location>
</feature>
<name>A0ABM8SG25_9BURK</name>
<feature type="compositionally biased region" description="Polar residues" evidence="1">
    <location>
        <begin position="47"/>
        <end position="67"/>
    </location>
</feature>
<feature type="compositionally biased region" description="Basic and acidic residues" evidence="1">
    <location>
        <begin position="27"/>
        <end position="46"/>
    </location>
</feature>
<proteinExistence type="predicted"/>
<keyword evidence="4" id="KW-1185">Reference proteome</keyword>
<reference evidence="3 4" key="1">
    <citation type="submission" date="2021-02" db="EMBL/GenBank/DDBJ databases">
        <authorList>
            <person name="Vanwijnsberghe S."/>
        </authorList>
    </citation>
    <scope>NUCLEOTIDE SEQUENCE [LARGE SCALE GENOMIC DNA]</scope>
    <source>
        <strain evidence="3 4">LMG 31837</strain>
    </source>
</reference>
<dbReference type="Proteomes" id="UP000672526">
    <property type="component" value="Unassembled WGS sequence"/>
</dbReference>
<keyword evidence="2" id="KW-0732">Signal</keyword>
<feature type="signal peptide" evidence="2">
    <location>
        <begin position="1"/>
        <end position="22"/>
    </location>
</feature>
<evidence type="ECO:0000313" key="3">
    <source>
        <dbReference type="EMBL" id="CAE6807406.1"/>
    </source>
</evidence>
<organism evidence="3 4">
    <name type="scientific">Paraburkholderia haematera</name>
    <dbReference type="NCBI Taxonomy" id="2793077"/>
    <lineage>
        <taxon>Bacteria</taxon>
        <taxon>Pseudomonadati</taxon>
        <taxon>Pseudomonadota</taxon>
        <taxon>Betaproteobacteria</taxon>
        <taxon>Burkholderiales</taxon>
        <taxon>Burkholderiaceae</taxon>
        <taxon>Paraburkholderia</taxon>
    </lineage>
</organism>
<evidence type="ECO:0000256" key="1">
    <source>
        <dbReference type="SAM" id="MobiDB-lite"/>
    </source>
</evidence>